<keyword evidence="6" id="KW-0150">Chloroplast</keyword>
<name>A0A8T2U0F0_CERRI</name>
<feature type="active site" evidence="12">
    <location>
        <position position="185"/>
    </location>
</feature>
<dbReference type="InterPro" id="IPR036286">
    <property type="entry name" value="LexA/Signal_pep-like_sf"/>
</dbReference>
<comment type="caution">
    <text evidence="15">The sequence shown here is derived from an EMBL/GenBank/DDBJ whole genome shotgun (WGS) entry which is preliminary data.</text>
</comment>
<dbReference type="PROSITE" id="PS00761">
    <property type="entry name" value="SPASE_I_3"/>
    <property type="match status" value="1"/>
</dbReference>
<dbReference type="EMBL" id="CM035415">
    <property type="protein sequence ID" value="KAH7428098.1"/>
    <property type="molecule type" value="Genomic_DNA"/>
</dbReference>
<dbReference type="Gene3D" id="2.10.109.10">
    <property type="entry name" value="Umud Fragment, subunit A"/>
    <property type="match status" value="1"/>
</dbReference>
<dbReference type="SUPFAM" id="SSF51306">
    <property type="entry name" value="LexA/Signal peptidase"/>
    <property type="match status" value="1"/>
</dbReference>
<evidence type="ECO:0000256" key="12">
    <source>
        <dbReference type="PIRSR" id="PIRSR600223-1"/>
    </source>
</evidence>
<sequence length="339" mass="37622">MPGLSNSARLSQYSVPCPVQPLNGRTTIALRPSPPLSSPPPVASSSLYCSSFLPRHCSLVRPTQRRPCLGLSSLSIDRRIPSRIKSSGDGGPLLSELSEDENDPSPPSPPSVSFSPTEEDKVAPSLSDEKTSNSEDDVEKPGFFKQISSWLNLTSEDYKTIAATIAFSLFFRYFIADFRFIPSLSMYPTLEVGDRIVAEKVTYYFRKPDIHDIIIFTAPSVLQERGYGSGEVFIKRIVAKAGDIVEVHDGKLIVNGVPQKEDYIAEPPKYDMRSVYVPEGYVFVMGDNRNNSFDSHAWGPLPARNILGRSIFRYWPPGRLGSMVYEEDTSVPMELQKAS</sequence>
<evidence type="ECO:0000256" key="10">
    <source>
        <dbReference type="ARBA" id="ARBA00022946"/>
    </source>
</evidence>
<dbReference type="InterPro" id="IPR019758">
    <property type="entry name" value="Pept_S26A_signal_pept_1_CS"/>
</dbReference>
<reference evidence="15" key="1">
    <citation type="submission" date="2021-08" db="EMBL/GenBank/DDBJ databases">
        <title>WGS assembly of Ceratopteris richardii.</title>
        <authorList>
            <person name="Marchant D.B."/>
            <person name="Chen G."/>
            <person name="Jenkins J."/>
            <person name="Shu S."/>
            <person name="Leebens-Mack J."/>
            <person name="Grimwood J."/>
            <person name="Schmutz J."/>
            <person name="Soltis P."/>
            <person name="Soltis D."/>
            <person name="Chen Z.-H."/>
        </authorList>
    </citation>
    <scope>NUCLEOTIDE SEQUENCE</scope>
    <source>
        <strain evidence="15">Whitten #5841</strain>
        <tissue evidence="15">Leaf</tissue>
    </source>
</reference>
<keyword evidence="11" id="KW-0472">Membrane</keyword>
<evidence type="ECO:0000259" key="14">
    <source>
        <dbReference type="Pfam" id="PF10502"/>
    </source>
</evidence>
<dbReference type="CDD" id="cd06530">
    <property type="entry name" value="S26_SPase_I"/>
    <property type="match status" value="1"/>
</dbReference>
<dbReference type="Proteomes" id="UP000825935">
    <property type="component" value="Chromosome 10"/>
</dbReference>
<feature type="region of interest" description="Disordered" evidence="13">
    <location>
        <begin position="81"/>
        <end position="138"/>
    </location>
</feature>
<evidence type="ECO:0000256" key="3">
    <source>
        <dbReference type="ARBA" id="ARBA00004370"/>
    </source>
</evidence>
<dbReference type="PROSITE" id="PS00501">
    <property type="entry name" value="SPASE_I_1"/>
    <property type="match status" value="1"/>
</dbReference>
<evidence type="ECO:0000256" key="6">
    <source>
        <dbReference type="ARBA" id="ARBA00022528"/>
    </source>
</evidence>
<comment type="subcellular location">
    <subcellularLocation>
        <location evidence="3">Membrane</location>
    </subcellularLocation>
    <subcellularLocation>
        <location evidence="2">Plastid</location>
        <location evidence="2">Chloroplast</location>
    </subcellularLocation>
</comment>
<evidence type="ECO:0000256" key="4">
    <source>
        <dbReference type="ARBA" id="ARBA00009370"/>
    </source>
</evidence>
<feature type="compositionally biased region" description="Basic and acidic residues" evidence="13">
    <location>
        <begin position="118"/>
        <end position="133"/>
    </location>
</feature>
<dbReference type="EC" id="3.4.21.89" evidence="5"/>
<dbReference type="GO" id="GO:0006465">
    <property type="term" value="P:signal peptide processing"/>
    <property type="evidence" value="ECO:0007669"/>
    <property type="project" value="InterPro"/>
</dbReference>
<dbReference type="AlphaFoldDB" id="A0A8T2U0F0"/>
<dbReference type="InterPro" id="IPR000223">
    <property type="entry name" value="Pept_S26A_signal_pept_1"/>
</dbReference>
<dbReference type="InterPro" id="IPR019756">
    <property type="entry name" value="Pept_S26A_signal_pept_1_Ser-AS"/>
</dbReference>
<keyword evidence="10" id="KW-0809">Transit peptide</keyword>
<dbReference type="EMBL" id="CM035415">
    <property type="protein sequence ID" value="KAH7428097.1"/>
    <property type="molecule type" value="Genomic_DNA"/>
</dbReference>
<feature type="active site" evidence="12">
    <location>
        <position position="235"/>
    </location>
</feature>
<evidence type="ECO:0000256" key="13">
    <source>
        <dbReference type="SAM" id="MobiDB-lite"/>
    </source>
</evidence>
<evidence type="ECO:0000256" key="9">
    <source>
        <dbReference type="ARBA" id="ARBA00022801"/>
    </source>
</evidence>
<evidence type="ECO:0000256" key="2">
    <source>
        <dbReference type="ARBA" id="ARBA00004229"/>
    </source>
</evidence>
<dbReference type="GO" id="GO:0009535">
    <property type="term" value="C:chloroplast thylakoid membrane"/>
    <property type="evidence" value="ECO:0007669"/>
    <property type="project" value="TreeGrafter"/>
</dbReference>
<dbReference type="PANTHER" id="PTHR43390:SF1">
    <property type="entry name" value="CHLOROPLAST PROCESSING PEPTIDASE"/>
    <property type="match status" value="1"/>
</dbReference>
<evidence type="ECO:0000256" key="8">
    <source>
        <dbReference type="ARBA" id="ARBA00022670"/>
    </source>
</evidence>
<comment type="similarity">
    <text evidence="4">Belongs to the peptidase S26 family.</text>
</comment>
<dbReference type="FunFam" id="2.10.109.10:FF:000012">
    <property type="entry name" value="Peptidase/ serine-type peptidase"/>
    <property type="match status" value="1"/>
</dbReference>
<dbReference type="OrthoDB" id="308440at2759"/>
<proteinExistence type="inferred from homology"/>
<dbReference type="NCBIfam" id="TIGR02227">
    <property type="entry name" value="sigpep_I_bact"/>
    <property type="match status" value="1"/>
</dbReference>
<accession>A0A8T2U0F0</accession>
<comment type="catalytic activity">
    <reaction evidence="1">
        <text>Cleavage of hydrophobic, N-terminal signal or leader sequences from secreted and periplasmic proteins.</text>
        <dbReference type="EC" id="3.4.21.89"/>
    </reaction>
</comment>
<evidence type="ECO:0000313" key="16">
    <source>
        <dbReference type="Proteomes" id="UP000825935"/>
    </source>
</evidence>
<evidence type="ECO:0000256" key="1">
    <source>
        <dbReference type="ARBA" id="ARBA00000677"/>
    </source>
</evidence>
<dbReference type="GO" id="GO:0010027">
    <property type="term" value="P:thylakoid membrane organization"/>
    <property type="evidence" value="ECO:0007669"/>
    <property type="project" value="TreeGrafter"/>
</dbReference>
<evidence type="ECO:0000256" key="7">
    <source>
        <dbReference type="ARBA" id="ARBA00022640"/>
    </source>
</evidence>
<dbReference type="Pfam" id="PF10502">
    <property type="entry name" value="Peptidase_S26"/>
    <property type="match status" value="1"/>
</dbReference>
<dbReference type="InterPro" id="IPR019533">
    <property type="entry name" value="Peptidase_S26"/>
</dbReference>
<evidence type="ECO:0000256" key="5">
    <source>
        <dbReference type="ARBA" id="ARBA00013208"/>
    </source>
</evidence>
<keyword evidence="8" id="KW-0645">Protease</keyword>
<dbReference type="PRINTS" id="PR00727">
    <property type="entry name" value="LEADERPTASE"/>
</dbReference>
<dbReference type="GO" id="GO:0009003">
    <property type="term" value="F:signal peptidase activity"/>
    <property type="evidence" value="ECO:0007669"/>
    <property type="project" value="UniProtKB-EC"/>
</dbReference>
<dbReference type="PANTHER" id="PTHR43390">
    <property type="entry name" value="SIGNAL PEPTIDASE I"/>
    <property type="match status" value="1"/>
</dbReference>
<feature type="domain" description="Peptidase S26" evidence="14">
    <location>
        <begin position="159"/>
        <end position="315"/>
    </location>
</feature>
<keyword evidence="7" id="KW-0934">Plastid</keyword>
<gene>
    <name evidence="15" type="ORF">KP509_10G075600</name>
</gene>
<protein>
    <recommendedName>
        <fullName evidence="5">signal peptidase I</fullName>
        <ecNumber evidence="5">3.4.21.89</ecNumber>
    </recommendedName>
</protein>
<keyword evidence="16" id="KW-1185">Reference proteome</keyword>
<keyword evidence="9" id="KW-0378">Hydrolase</keyword>
<evidence type="ECO:0000256" key="11">
    <source>
        <dbReference type="ARBA" id="ARBA00023136"/>
    </source>
</evidence>
<dbReference type="GO" id="GO:0004252">
    <property type="term" value="F:serine-type endopeptidase activity"/>
    <property type="evidence" value="ECO:0007669"/>
    <property type="project" value="InterPro"/>
</dbReference>
<evidence type="ECO:0000313" key="15">
    <source>
        <dbReference type="EMBL" id="KAH7428098.1"/>
    </source>
</evidence>
<organism evidence="15 16">
    <name type="scientific">Ceratopteris richardii</name>
    <name type="common">Triangle waterfern</name>
    <dbReference type="NCBI Taxonomy" id="49495"/>
    <lineage>
        <taxon>Eukaryota</taxon>
        <taxon>Viridiplantae</taxon>
        <taxon>Streptophyta</taxon>
        <taxon>Embryophyta</taxon>
        <taxon>Tracheophyta</taxon>
        <taxon>Polypodiopsida</taxon>
        <taxon>Polypodiidae</taxon>
        <taxon>Polypodiales</taxon>
        <taxon>Pteridineae</taxon>
        <taxon>Pteridaceae</taxon>
        <taxon>Parkerioideae</taxon>
        <taxon>Ceratopteris</taxon>
    </lineage>
</organism>